<reference evidence="1 2" key="1">
    <citation type="journal article" date="2020" name="IScience">
        <title>Genome Sequencing of the Endangered Kingdonia uniflora (Circaeasteraceae, Ranunculales) Reveals Potential Mechanisms of Evolutionary Specialization.</title>
        <authorList>
            <person name="Sun Y."/>
            <person name="Deng T."/>
            <person name="Zhang A."/>
            <person name="Moore M.J."/>
            <person name="Landis J.B."/>
            <person name="Lin N."/>
            <person name="Zhang H."/>
            <person name="Zhang X."/>
            <person name="Huang J."/>
            <person name="Zhang X."/>
            <person name="Sun H."/>
            <person name="Wang H."/>
        </authorList>
    </citation>
    <scope>NUCLEOTIDE SEQUENCE [LARGE SCALE GENOMIC DNA]</scope>
    <source>
        <strain evidence="1">TB1705</strain>
        <tissue evidence="1">Leaf</tissue>
    </source>
</reference>
<comment type="caution">
    <text evidence="1">The sequence shown here is derived from an EMBL/GenBank/DDBJ whole genome shotgun (WGS) entry which is preliminary data.</text>
</comment>
<proteinExistence type="predicted"/>
<gene>
    <name evidence="1" type="ORF">GIB67_003290</name>
</gene>
<keyword evidence="2" id="KW-1185">Reference proteome</keyword>
<dbReference type="Proteomes" id="UP000541444">
    <property type="component" value="Unassembled WGS sequence"/>
</dbReference>
<protein>
    <submittedName>
        <fullName evidence="1">Uncharacterized protein</fullName>
    </submittedName>
</protein>
<dbReference type="EMBL" id="JACGCM010000140">
    <property type="protein sequence ID" value="KAF6175802.1"/>
    <property type="molecule type" value="Genomic_DNA"/>
</dbReference>
<name>A0A7J7P948_9MAGN</name>
<evidence type="ECO:0000313" key="1">
    <source>
        <dbReference type="EMBL" id="KAF6175802.1"/>
    </source>
</evidence>
<dbReference type="AlphaFoldDB" id="A0A7J7P948"/>
<organism evidence="1 2">
    <name type="scientific">Kingdonia uniflora</name>
    <dbReference type="NCBI Taxonomy" id="39325"/>
    <lineage>
        <taxon>Eukaryota</taxon>
        <taxon>Viridiplantae</taxon>
        <taxon>Streptophyta</taxon>
        <taxon>Embryophyta</taxon>
        <taxon>Tracheophyta</taxon>
        <taxon>Spermatophyta</taxon>
        <taxon>Magnoliopsida</taxon>
        <taxon>Ranunculales</taxon>
        <taxon>Circaeasteraceae</taxon>
        <taxon>Kingdonia</taxon>
    </lineage>
</organism>
<evidence type="ECO:0000313" key="2">
    <source>
        <dbReference type="Proteomes" id="UP000541444"/>
    </source>
</evidence>
<feature type="non-terminal residue" evidence="1">
    <location>
        <position position="1"/>
    </location>
</feature>
<sequence>RLINKYNQKNVVNHVNSILSNSAILCNHNNIYSAKLSNSTILNVPYSISFQYSQFRQFFNVI</sequence>
<accession>A0A7J7P948</accession>